<name>A0A9X1CL45_9BACI</name>
<dbReference type="Pfam" id="PF00145">
    <property type="entry name" value="DNA_methylase"/>
    <property type="match status" value="1"/>
</dbReference>
<dbReference type="InterPro" id="IPR001525">
    <property type="entry name" value="C5_MeTfrase"/>
</dbReference>
<evidence type="ECO:0000256" key="3">
    <source>
        <dbReference type="ARBA" id="ARBA00022679"/>
    </source>
</evidence>
<accession>A0A9X1CL45</accession>
<evidence type="ECO:0000313" key="7">
    <source>
        <dbReference type="EMBL" id="MBP2079692.1"/>
    </source>
</evidence>
<dbReference type="GO" id="GO:0032259">
    <property type="term" value="P:methylation"/>
    <property type="evidence" value="ECO:0007669"/>
    <property type="project" value="UniProtKB-KW"/>
</dbReference>
<evidence type="ECO:0000256" key="1">
    <source>
        <dbReference type="ARBA" id="ARBA00011975"/>
    </source>
</evidence>
<protein>
    <recommendedName>
        <fullName evidence="1">DNA (cytosine-5-)-methyltransferase</fullName>
        <ecNumber evidence="1">2.1.1.37</ecNumber>
    </recommendedName>
</protein>
<dbReference type="GO" id="GO:0009307">
    <property type="term" value="P:DNA restriction-modification system"/>
    <property type="evidence" value="ECO:0007669"/>
    <property type="project" value="UniProtKB-KW"/>
</dbReference>
<dbReference type="Proteomes" id="UP001138793">
    <property type="component" value="Unassembled WGS sequence"/>
</dbReference>
<evidence type="ECO:0000313" key="8">
    <source>
        <dbReference type="Proteomes" id="UP001138793"/>
    </source>
</evidence>
<dbReference type="InterPro" id="IPR029063">
    <property type="entry name" value="SAM-dependent_MTases_sf"/>
</dbReference>
<dbReference type="EC" id="2.1.1.37" evidence="1"/>
<evidence type="ECO:0000256" key="5">
    <source>
        <dbReference type="ARBA" id="ARBA00022747"/>
    </source>
</evidence>
<evidence type="ECO:0000256" key="4">
    <source>
        <dbReference type="ARBA" id="ARBA00022691"/>
    </source>
</evidence>
<evidence type="ECO:0000256" key="2">
    <source>
        <dbReference type="ARBA" id="ARBA00022603"/>
    </source>
</evidence>
<dbReference type="EMBL" id="JAGGMB010000019">
    <property type="protein sequence ID" value="MBP2079692.1"/>
    <property type="molecule type" value="Genomic_DNA"/>
</dbReference>
<comment type="caution">
    <text evidence="7">The sequence shown here is derived from an EMBL/GenBank/DDBJ whole genome shotgun (WGS) entry which is preliminary data.</text>
</comment>
<dbReference type="PROSITE" id="PS51679">
    <property type="entry name" value="SAM_MT_C5"/>
    <property type="match status" value="1"/>
</dbReference>
<dbReference type="Gene3D" id="3.90.120.10">
    <property type="entry name" value="DNA Methylase, subunit A, domain 2"/>
    <property type="match status" value="1"/>
</dbReference>
<gene>
    <name evidence="7" type="ORF">J2Z64_003991</name>
</gene>
<dbReference type="InterPro" id="IPR050750">
    <property type="entry name" value="C5-MTase"/>
</dbReference>
<reference evidence="7" key="1">
    <citation type="submission" date="2021-03" db="EMBL/GenBank/DDBJ databases">
        <title>Genomic Encyclopedia of Type Strains, Phase IV (KMG-IV): sequencing the most valuable type-strain genomes for metagenomic binning, comparative biology and taxonomic classification.</title>
        <authorList>
            <person name="Goeker M."/>
        </authorList>
    </citation>
    <scope>NUCLEOTIDE SEQUENCE</scope>
    <source>
        <strain evidence="7">DSM 107338</strain>
    </source>
</reference>
<keyword evidence="2 6" id="KW-0489">Methyltransferase</keyword>
<proteinExistence type="inferred from homology"/>
<dbReference type="NCBIfam" id="TIGR00675">
    <property type="entry name" value="dcm"/>
    <property type="match status" value="1"/>
</dbReference>
<dbReference type="AlphaFoldDB" id="A0A9X1CL45"/>
<keyword evidence="3 6" id="KW-0808">Transferase</keyword>
<evidence type="ECO:0000256" key="6">
    <source>
        <dbReference type="PROSITE-ProRule" id="PRU01016"/>
    </source>
</evidence>
<comment type="similarity">
    <text evidence="6">Belongs to the class I-like SAM-binding methyltransferase superfamily. C5-methyltransferase family.</text>
</comment>
<dbReference type="GO" id="GO:0003886">
    <property type="term" value="F:DNA (cytosine-5-)-methyltransferase activity"/>
    <property type="evidence" value="ECO:0007669"/>
    <property type="project" value="UniProtKB-EC"/>
</dbReference>
<dbReference type="SUPFAM" id="SSF53335">
    <property type="entry name" value="S-adenosyl-L-methionine-dependent methyltransferases"/>
    <property type="match status" value="1"/>
</dbReference>
<sequence length="363" mass="40503">MKDDMIKMDYNTNLKIGSLFDGIGVFPLSASRYGISPTWASEIEKAPVSITKRHFPHMLHLGDITKIDGGEIPPVHVITFGSPCQNLSNIGKREGLAGSQSSLFYHAIRIIEEMRCATNGAYPVITVWENVMGAFSSNNRLDFKAVLESFTKTDIPMPTSGEWANAGMVRGKDVDVCWRLLDARYWGIPTLAQRRRRIFLVADFRGTSAREILFKARDLQSFPTSCEKGRLSSTITSGLSTQKARGKIPIVRPFQERRMRSAAKDKNKTGFIGSFGRTDDPFPTLLAGSVNYFSFWYEGEEKEGFIRQLTPLECERLMGLPEGWTALGHKDETISDYARYKAIGNAIAMPCAEYIMAGIAESL</sequence>
<keyword evidence="4 6" id="KW-0949">S-adenosyl-L-methionine</keyword>
<feature type="active site" evidence="6">
    <location>
        <position position="84"/>
    </location>
</feature>
<keyword evidence="5" id="KW-0680">Restriction system</keyword>
<dbReference type="PANTHER" id="PTHR46098">
    <property type="entry name" value="TRNA (CYTOSINE(38)-C(5))-METHYLTRANSFERASE"/>
    <property type="match status" value="1"/>
</dbReference>
<organism evidence="7 8">
    <name type="scientific">Oceanobacillus polygoni</name>
    <dbReference type="NCBI Taxonomy" id="1235259"/>
    <lineage>
        <taxon>Bacteria</taxon>
        <taxon>Bacillati</taxon>
        <taxon>Bacillota</taxon>
        <taxon>Bacilli</taxon>
        <taxon>Bacillales</taxon>
        <taxon>Bacillaceae</taxon>
        <taxon>Oceanobacillus</taxon>
    </lineage>
</organism>
<dbReference type="PANTHER" id="PTHR46098:SF1">
    <property type="entry name" value="TRNA (CYTOSINE(38)-C(5))-METHYLTRANSFERASE"/>
    <property type="match status" value="1"/>
</dbReference>
<dbReference type="Gene3D" id="3.40.50.150">
    <property type="entry name" value="Vaccinia Virus protein VP39"/>
    <property type="match status" value="1"/>
</dbReference>
<keyword evidence="8" id="KW-1185">Reference proteome</keyword>